<protein>
    <submittedName>
        <fullName evidence="2">Uncharacterized protein</fullName>
    </submittedName>
</protein>
<sequence>METIEKSSHPNKKKRQEIVQNTINFEACLKRTNSERQAAKKRDEQLPQRKRGRPIDYDSHITQAKAEAEDAELSDKSLKRIDKASKKVDTMVATILFFWITVNAYFKQLGLSTEGKNMIRDHLIPIYYLAETAKKASKAALRKDLENKSQALRATLNEEPSWQSLTDLEREQYHNARLFHRSSSCVEGRNEQLSLKQHNLKRMSNSKLKALTVVHNYFIKRADGTTAAERFFEEKPIDLFEYLIDHLDYPAMPAKRRRAA</sequence>
<gene>
    <name evidence="2" type="ORF">H0A36_15140</name>
</gene>
<proteinExistence type="predicted"/>
<dbReference type="Proteomes" id="UP000569732">
    <property type="component" value="Unassembled WGS sequence"/>
</dbReference>
<name>A0A853IBU3_9GAMM</name>
<feature type="region of interest" description="Disordered" evidence="1">
    <location>
        <begin position="30"/>
        <end position="57"/>
    </location>
</feature>
<dbReference type="Pfam" id="PF19936">
    <property type="entry name" value="DUF6399"/>
    <property type="match status" value="1"/>
</dbReference>
<accession>A0A853IBU3</accession>
<dbReference type="EMBL" id="JACCKB010000024">
    <property type="protein sequence ID" value="NYZ67351.1"/>
    <property type="molecule type" value="Genomic_DNA"/>
</dbReference>
<comment type="caution">
    <text evidence="2">The sequence shown here is derived from an EMBL/GenBank/DDBJ whole genome shotgun (WGS) entry which is preliminary data.</text>
</comment>
<dbReference type="InterPro" id="IPR045650">
    <property type="entry name" value="DUF6399"/>
</dbReference>
<keyword evidence="3" id="KW-1185">Reference proteome</keyword>
<evidence type="ECO:0000313" key="2">
    <source>
        <dbReference type="EMBL" id="NYZ67351.1"/>
    </source>
</evidence>
<evidence type="ECO:0000313" key="3">
    <source>
        <dbReference type="Proteomes" id="UP000569732"/>
    </source>
</evidence>
<evidence type="ECO:0000256" key="1">
    <source>
        <dbReference type="SAM" id="MobiDB-lite"/>
    </source>
</evidence>
<dbReference type="AlphaFoldDB" id="A0A853IBU3"/>
<organism evidence="2 3">
    <name type="scientific">Spartinivicinus marinus</name>
    <dbReference type="NCBI Taxonomy" id="2994442"/>
    <lineage>
        <taxon>Bacteria</taxon>
        <taxon>Pseudomonadati</taxon>
        <taxon>Pseudomonadota</taxon>
        <taxon>Gammaproteobacteria</taxon>
        <taxon>Oceanospirillales</taxon>
        <taxon>Zooshikellaceae</taxon>
        <taxon>Spartinivicinus</taxon>
    </lineage>
</organism>
<reference evidence="2 3" key="1">
    <citation type="submission" date="2020-07" db="EMBL/GenBank/DDBJ databases">
        <title>Endozoicomonas sp. nov., isolated from sediment.</title>
        <authorList>
            <person name="Gu T."/>
        </authorList>
    </citation>
    <scope>NUCLEOTIDE SEQUENCE [LARGE SCALE GENOMIC DNA]</scope>
    <source>
        <strain evidence="2 3">SM1973</strain>
    </source>
</reference>
<dbReference type="RefSeq" id="WP_180569374.1">
    <property type="nucleotide sequence ID" value="NZ_JACCKB010000024.1"/>
</dbReference>